<dbReference type="InterPro" id="IPR015240">
    <property type="entry name" value="tRNA_sdUridine_synth_fam1_C"/>
</dbReference>
<reference evidence="6 7" key="1">
    <citation type="journal article" date="2005" name="PLoS Biol.">
        <title>The genomes of Oryza sativa: a history of duplications.</title>
        <authorList>
            <person name="Yu J."/>
            <person name="Wang J."/>
            <person name="Lin W."/>
            <person name="Li S."/>
            <person name="Li H."/>
            <person name="Zhou J."/>
            <person name="Ni P."/>
            <person name="Dong W."/>
            <person name="Hu S."/>
            <person name="Zeng C."/>
            <person name="Zhang J."/>
            <person name="Zhang Y."/>
            <person name="Li R."/>
            <person name="Xu Z."/>
            <person name="Li S."/>
            <person name="Li X."/>
            <person name="Zheng H."/>
            <person name="Cong L."/>
            <person name="Lin L."/>
            <person name="Yin J."/>
            <person name="Geng J."/>
            <person name="Li G."/>
            <person name="Shi J."/>
            <person name="Liu J."/>
            <person name="Lv H."/>
            <person name="Li J."/>
            <person name="Wang J."/>
            <person name="Deng Y."/>
            <person name="Ran L."/>
            <person name="Shi X."/>
            <person name="Wang X."/>
            <person name="Wu Q."/>
            <person name="Li C."/>
            <person name="Ren X."/>
            <person name="Wang J."/>
            <person name="Wang X."/>
            <person name="Li D."/>
            <person name="Liu D."/>
            <person name="Zhang X."/>
            <person name="Ji Z."/>
            <person name="Zhao W."/>
            <person name="Sun Y."/>
            <person name="Zhang Z."/>
            <person name="Bao J."/>
            <person name="Han Y."/>
            <person name="Dong L."/>
            <person name="Ji J."/>
            <person name="Chen P."/>
            <person name="Wu S."/>
            <person name="Liu J."/>
            <person name="Xiao Y."/>
            <person name="Bu D."/>
            <person name="Tan J."/>
            <person name="Yang L."/>
            <person name="Ye C."/>
            <person name="Zhang J."/>
            <person name="Xu J."/>
            <person name="Zhou Y."/>
            <person name="Yu Y."/>
            <person name="Zhang B."/>
            <person name="Zhuang S."/>
            <person name="Wei H."/>
            <person name="Liu B."/>
            <person name="Lei M."/>
            <person name="Yu H."/>
            <person name="Li Y."/>
            <person name="Xu H."/>
            <person name="Wei S."/>
            <person name="He X."/>
            <person name="Fang L."/>
            <person name="Zhang Z."/>
            <person name="Zhang Y."/>
            <person name="Huang X."/>
            <person name="Su Z."/>
            <person name="Tong W."/>
            <person name="Li J."/>
            <person name="Tong Z."/>
            <person name="Li S."/>
            <person name="Ye J."/>
            <person name="Wang L."/>
            <person name="Fang L."/>
            <person name="Lei T."/>
            <person name="Chen C."/>
            <person name="Chen H."/>
            <person name="Xu Z."/>
            <person name="Li H."/>
            <person name="Huang H."/>
            <person name="Zhang F."/>
            <person name="Xu H."/>
            <person name="Li N."/>
            <person name="Zhao C."/>
            <person name="Li S."/>
            <person name="Dong L."/>
            <person name="Huang Y."/>
            <person name="Li L."/>
            <person name="Xi Y."/>
            <person name="Qi Q."/>
            <person name="Li W."/>
            <person name="Zhang B."/>
            <person name="Hu W."/>
            <person name="Zhang Y."/>
            <person name="Tian X."/>
            <person name="Jiao Y."/>
            <person name="Liang X."/>
            <person name="Jin J."/>
            <person name="Gao L."/>
            <person name="Zheng W."/>
            <person name="Hao B."/>
            <person name="Liu S."/>
            <person name="Wang W."/>
            <person name="Yuan L."/>
            <person name="Cao M."/>
            <person name="McDermott J."/>
            <person name="Samudrala R."/>
            <person name="Wang J."/>
            <person name="Wong G.K."/>
            <person name="Yang H."/>
        </authorList>
    </citation>
    <scope>NUCLEOTIDE SEQUENCE [LARGE SCALE GENOMIC DNA]</scope>
    <source>
        <strain evidence="7">cv. 93-11</strain>
    </source>
</reference>
<dbReference type="Gene3D" id="3.30.230.70">
    <property type="entry name" value="GHMP Kinase, N-terminal domain"/>
    <property type="match status" value="1"/>
</dbReference>
<dbReference type="InterPro" id="IPR015848">
    <property type="entry name" value="PNPase_PH_RNA-bd_bac/org-type"/>
</dbReference>
<dbReference type="Gene3D" id="2.30.130.10">
    <property type="entry name" value="PUA domain"/>
    <property type="match status" value="1"/>
</dbReference>
<dbReference type="InterPro" id="IPR020568">
    <property type="entry name" value="Ribosomal_Su5_D2-typ_SF"/>
</dbReference>
<dbReference type="InterPro" id="IPR036345">
    <property type="entry name" value="ExoRNase_PH_dom2_sf"/>
</dbReference>
<name>B8BL60_ORYSI</name>
<evidence type="ECO:0000259" key="3">
    <source>
        <dbReference type="Pfam" id="PF03725"/>
    </source>
</evidence>
<dbReference type="AlphaFoldDB" id="B8BL60"/>
<dbReference type="PANTHER" id="PTHR11252">
    <property type="entry name" value="POLYRIBONUCLEOTIDE NUCLEOTIDYLTRANSFERASE"/>
    <property type="match status" value="1"/>
</dbReference>
<sequence>MVTLEQLNALVAQAQEQAIAPGELLDPLLMPMDSPVENYPEVNLLPVVAGYVKQGQPVQVAGAPASGLVRITEGEERKFIGVGDIAEDGRVAPRRLVNPEIVAMIGASAALSLSGIPFNGPIGAARVGYINDQYVLNPTTDELKESRLDLVVAGTAGAVLMVESEADVLSEDQMLGAVVFGHDQQQVVIENINALVAEAGKPKWDWQAPAVNEALHARVAELAEARLGDAYHITEKQERYAQVDAIKDSVVETLLAQDETLDAGEIQDILGTVEKNVVRSRVLRGEPRIDGREKDMIRGLDVRTGVLPRTHGSALFTRGETQALVTATLGTARDAQNLDELMGEKTDSFLFHYNFPPYSVGETGMREIDPKKAEVALQQRYDKADRGQWGWNIVEFYLGKISEKTLMERLKADATDNTSLAEHLSETDFYLGKHYLSLGDKDTASALFKLTVSNNVHNFVEHRYALLELALLGQEQDDLSESDQQ</sequence>
<dbReference type="Proteomes" id="UP000007015">
    <property type="component" value="Chromosome 11"/>
</dbReference>
<dbReference type="InterPro" id="IPR015947">
    <property type="entry name" value="PUA-like_sf"/>
</dbReference>
<dbReference type="HOGENOM" id="CLU_563092_0_0_1"/>
<protein>
    <submittedName>
        <fullName evidence="6">Uncharacterized protein</fullName>
    </submittedName>
</protein>
<feature type="domain" description="tRNA pseudouridine synthase II TruB subfamily 1 C-terminal" evidence="5">
    <location>
        <begin position="40"/>
        <end position="97"/>
    </location>
</feature>
<dbReference type="SUPFAM" id="SSF48452">
    <property type="entry name" value="TPR-like"/>
    <property type="match status" value="1"/>
</dbReference>
<evidence type="ECO:0000313" key="6">
    <source>
        <dbReference type="EMBL" id="EEC68395.1"/>
    </source>
</evidence>
<feature type="domain" description="Exoribonuclease phosphorolytic" evidence="2">
    <location>
        <begin position="297"/>
        <end position="383"/>
    </location>
</feature>
<dbReference type="GO" id="GO:0000175">
    <property type="term" value="F:3'-5'-RNA exonuclease activity"/>
    <property type="evidence" value="ECO:0007669"/>
    <property type="project" value="TreeGrafter"/>
</dbReference>
<dbReference type="InterPro" id="IPR012162">
    <property type="entry name" value="PNPase"/>
</dbReference>
<dbReference type="InterPro" id="IPR036974">
    <property type="entry name" value="PUA_sf"/>
</dbReference>
<gene>
    <name evidence="6" type="ORF">OsI_36554</name>
</gene>
<dbReference type="InterPro" id="IPR027408">
    <property type="entry name" value="PNPase/RNase_PH_dom_sf"/>
</dbReference>
<dbReference type="InterPro" id="IPR015847">
    <property type="entry name" value="ExoRNase_PH_dom2"/>
</dbReference>
<dbReference type="EMBL" id="CM000136">
    <property type="protein sequence ID" value="EEC68395.1"/>
    <property type="molecule type" value="Genomic_DNA"/>
</dbReference>
<dbReference type="SUPFAM" id="SSF88697">
    <property type="entry name" value="PUA domain-like"/>
    <property type="match status" value="1"/>
</dbReference>
<dbReference type="GO" id="GO:0003723">
    <property type="term" value="F:RNA binding"/>
    <property type="evidence" value="ECO:0007669"/>
    <property type="project" value="UniProtKB-KW"/>
</dbReference>
<dbReference type="GO" id="GO:0005829">
    <property type="term" value="C:cytosol"/>
    <property type="evidence" value="ECO:0007669"/>
    <property type="project" value="TreeGrafter"/>
</dbReference>
<dbReference type="GO" id="GO:0006396">
    <property type="term" value="P:RNA processing"/>
    <property type="evidence" value="ECO:0007669"/>
    <property type="project" value="InterPro"/>
</dbReference>
<feature type="domain" description="Polyribonucleotide nucleotidyltransferase RNA-binding" evidence="4">
    <location>
        <begin position="215"/>
        <end position="293"/>
    </location>
</feature>
<dbReference type="CDD" id="cd21152">
    <property type="entry name" value="PUA_TruB_bacterial"/>
    <property type="match status" value="1"/>
</dbReference>
<evidence type="ECO:0000313" key="7">
    <source>
        <dbReference type="Proteomes" id="UP000007015"/>
    </source>
</evidence>
<organism evidence="6 7">
    <name type="scientific">Oryza sativa subsp. indica</name>
    <name type="common">Rice</name>
    <dbReference type="NCBI Taxonomy" id="39946"/>
    <lineage>
        <taxon>Eukaryota</taxon>
        <taxon>Viridiplantae</taxon>
        <taxon>Streptophyta</taxon>
        <taxon>Embryophyta</taxon>
        <taxon>Tracheophyta</taxon>
        <taxon>Spermatophyta</taxon>
        <taxon>Magnoliopsida</taxon>
        <taxon>Liliopsida</taxon>
        <taxon>Poales</taxon>
        <taxon>Poaceae</taxon>
        <taxon>BOP clade</taxon>
        <taxon>Oryzoideae</taxon>
        <taxon>Oryzeae</taxon>
        <taxon>Oryzinae</taxon>
        <taxon>Oryza</taxon>
        <taxon>Oryza sativa</taxon>
    </lineage>
</organism>
<proteinExistence type="predicted"/>
<dbReference type="GO" id="GO:0001522">
    <property type="term" value="P:pseudouridine synthesis"/>
    <property type="evidence" value="ECO:0007669"/>
    <property type="project" value="InterPro"/>
</dbReference>
<dbReference type="Gramene" id="BGIOSGA035477-TA">
    <property type="protein sequence ID" value="BGIOSGA035477-PA"/>
    <property type="gene ID" value="BGIOSGA035477"/>
</dbReference>
<dbReference type="PANTHER" id="PTHR11252:SF0">
    <property type="entry name" value="POLYRIBONUCLEOTIDE NUCLEOTIDYLTRANSFERASE 1, MITOCHONDRIAL"/>
    <property type="match status" value="1"/>
</dbReference>
<dbReference type="GO" id="GO:0004654">
    <property type="term" value="F:polyribonucleotide nucleotidyltransferase activity"/>
    <property type="evidence" value="ECO:0007669"/>
    <property type="project" value="InterPro"/>
</dbReference>
<dbReference type="InterPro" id="IPR001247">
    <property type="entry name" value="ExoRNase_PH_dom1"/>
</dbReference>
<dbReference type="SUPFAM" id="SSF46915">
    <property type="entry name" value="Polynucleotide phosphorylase/guanosine pentaphosphate synthase (PNPase/GPSI), domain 3"/>
    <property type="match status" value="1"/>
</dbReference>
<dbReference type="InterPro" id="IPR036456">
    <property type="entry name" value="PNPase_PH_RNA-bd_sf"/>
</dbReference>
<dbReference type="Gene3D" id="1.25.40.10">
    <property type="entry name" value="Tetratricopeptide repeat domain"/>
    <property type="match status" value="1"/>
</dbReference>
<keyword evidence="7" id="KW-1185">Reference proteome</keyword>
<keyword evidence="1" id="KW-0694">RNA-binding</keyword>
<dbReference type="GO" id="GO:0009982">
    <property type="term" value="F:pseudouridine synthase activity"/>
    <property type="evidence" value="ECO:0007669"/>
    <property type="project" value="InterPro"/>
</dbReference>
<feature type="domain" description="Exoribonuclease phosphorolytic" evidence="3">
    <location>
        <begin position="120"/>
        <end position="183"/>
    </location>
</feature>
<dbReference type="STRING" id="39946.B8BL60"/>
<dbReference type="Gene3D" id="1.10.10.400">
    <property type="entry name" value="Polyribonucleotide nucleotidyltransferase, RNA-binding domain"/>
    <property type="match status" value="1"/>
</dbReference>
<dbReference type="SUPFAM" id="SSF55666">
    <property type="entry name" value="Ribonuclease PH domain 2-like"/>
    <property type="match status" value="1"/>
</dbReference>
<dbReference type="InterPro" id="IPR011990">
    <property type="entry name" value="TPR-like_helical_dom_sf"/>
</dbReference>
<dbReference type="SUPFAM" id="SSF54211">
    <property type="entry name" value="Ribosomal protein S5 domain 2-like"/>
    <property type="match status" value="1"/>
</dbReference>
<evidence type="ECO:0000259" key="5">
    <source>
        <dbReference type="Pfam" id="PF09157"/>
    </source>
</evidence>
<dbReference type="Pfam" id="PF01138">
    <property type="entry name" value="RNase_PH"/>
    <property type="match status" value="1"/>
</dbReference>
<dbReference type="Pfam" id="PF09157">
    <property type="entry name" value="TruB-C_2"/>
    <property type="match status" value="1"/>
</dbReference>
<evidence type="ECO:0000259" key="2">
    <source>
        <dbReference type="Pfam" id="PF01138"/>
    </source>
</evidence>
<dbReference type="Pfam" id="PF03725">
    <property type="entry name" value="RNase_PH_C"/>
    <property type="match status" value="1"/>
</dbReference>
<evidence type="ECO:0000259" key="4">
    <source>
        <dbReference type="Pfam" id="PF03726"/>
    </source>
</evidence>
<accession>B8BL60</accession>
<evidence type="ECO:0000256" key="1">
    <source>
        <dbReference type="ARBA" id="ARBA00022884"/>
    </source>
</evidence>
<dbReference type="GO" id="GO:0006402">
    <property type="term" value="P:mRNA catabolic process"/>
    <property type="evidence" value="ECO:0007669"/>
    <property type="project" value="InterPro"/>
</dbReference>
<dbReference type="Pfam" id="PF03726">
    <property type="entry name" value="PNPase"/>
    <property type="match status" value="1"/>
</dbReference>
<dbReference type="FunFam" id="2.30.130.10:FF:000004">
    <property type="entry name" value="tRNA pseudouridine synthase B"/>
    <property type="match status" value="1"/>
</dbReference>